<dbReference type="PROSITE" id="PS51387">
    <property type="entry name" value="FAD_PCMH"/>
    <property type="match status" value="1"/>
</dbReference>
<dbReference type="PANTHER" id="PTHR42973">
    <property type="entry name" value="BINDING OXIDOREDUCTASE, PUTATIVE (AFU_ORTHOLOGUE AFUA_1G17690)-RELATED"/>
    <property type="match status" value="1"/>
</dbReference>
<reference evidence="7" key="1">
    <citation type="submission" date="2020-04" db="EMBL/GenBank/DDBJ databases">
        <title>Genome Assembly and Annotation of Botryosphaeria dothidea sdau 11-99, a Latent Pathogen of Apple Fruit Ring Rot in China.</title>
        <authorList>
            <person name="Yu C."/>
            <person name="Diao Y."/>
            <person name="Lu Q."/>
            <person name="Zhao J."/>
            <person name="Cui S."/>
            <person name="Peng C."/>
            <person name="He B."/>
            <person name="Liu H."/>
        </authorList>
    </citation>
    <scope>NUCLEOTIDE SEQUENCE [LARGE SCALE GENOMIC DNA]</scope>
    <source>
        <strain evidence="7">Sdau11-99</strain>
    </source>
</reference>
<feature type="domain" description="FAD-binding PCMH-type" evidence="6">
    <location>
        <begin position="500"/>
        <end position="675"/>
    </location>
</feature>
<organism evidence="7 8">
    <name type="scientific">Botryosphaeria dothidea</name>
    <dbReference type="NCBI Taxonomy" id="55169"/>
    <lineage>
        <taxon>Eukaryota</taxon>
        <taxon>Fungi</taxon>
        <taxon>Dikarya</taxon>
        <taxon>Ascomycota</taxon>
        <taxon>Pezizomycotina</taxon>
        <taxon>Dothideomycetes</taxon>
        <taxon>Dothideomycetes incertae sedis</taxon>
        <taxon>Botryosphaeriales</taxon>
        <taxon>Botryosphaeriaceae</taxon>
        <taxon>Botryosphaeria</taxon>
    </lineage>
</organism>
<dbReference type="InterPro" id="IPR013595">
    <property type="entry name" value="Pept_S33_TAP-like_C"/>
</dbReference>
<dbReference type="InterPro" id="IPR006094">
    <property type="entry name" value="Oxid_FAD_bind_N"/>
</dbReference>
<feature type="signal peptide" evidence="5">
    <location>
        <begin position="1"/>
        <end position="24"/>
    </location>
</feature>
<dbReference type="Proteomes" id="UP000572817">
    <property type="component" value="Unassembled WGS sequence"/>
</dbReference>
<dbReference type="GO" id="GO:0071949">
    <property type="term" value="F:FAD binding"/>
    <property type="evidence" value="ECO:0007669"/>
    <property type="project" value="InterPro"/>
</dbReference>
<evidence type="ECO:0000313" key="8">
    <source>
        <dbReference type="Proteomes" id="UP000572817"/>
    </source>
</evidence>
<proteinExistence type="inferred from homology"/>
<keyword evidence="5" id="KW-0732">Signal</keyword>
<evidence type="ECO:0000256" key="1">
    <source>
        <dbReference type="ARBA" id="ARBA00005466"/>
    </source>
</evidence>
<dbReference type="InterPro" id="IPR016169">
    <property type="entry name" value="FAD-bd_PCMH_sub2"/>
</dbReference>
<keyword evidence="4" id="KW-0560">Oxidoreductase</keyword>
<dbReference type="InterPro" id="IPR036318">
    <property type="entry name" value="FAD-bd_PCMH-like_sf"/>
</dbReference>
<dbReference type="SUPFAM" id="SSF56176">
    <property type="entry name" value="FAD-binding/transporter-associated domain-like"/>
    <property type="match status" value="1"/>
</dbReference>
<evidence type="ECO:0000256" key="2">
    <source>
        <dbReference type="ARBA" id="ARBA00022630"/>
    </source>
</evidence>
<accession>A0A8H4IQM1</accession>
<evidence type="ECO:0000256" key="5">
    <source>
        <dbReference type="SAM" id="SignalP"/>
    </source>
</evidence>
<dbReference type="GO" id="GO:0016491">
    <property type="term" value="F:oxidoreductase activity"/>
    <property type="evidence" value="ECO:0007669"/>
    <property type="project" value="UniProtKB-KW"/>
</dbReference>
<dbReference type="InterPro" id="IPR016166">
    <property type="entry name" value="FAD-bd_PCMH"/>
</dbReference>
<dbReference type="EMBL" id="WWBZ02000040">
    <property type="protein sequence ID" value="KAF4305535.1"/>
    <property type="molecule type" value="Genomic_DNA"/>
</dbReference>
<sequence length="945" mass="102970">MFWNRNSLRILILQAVLAYTSVHAQDSNGTQSQEIQWGPCEINGTTPLECGNIFVPLDYSSPDSTETLSIELIKAPASKKPSKGNILINFGGPGASGQELMASAGAQVQAMTGGYYDLISFDPRGAGKTIPLFCYRNETERERATLLNPNLNGNASDTTLGRLWASGRNFATACQANGKDVGDLIGYAFTARDIIRMAETLNEDGLLRYYGFSAGTPLGATIAAMFPEKIHRMILDGVWNTHEYWHYHALEGFTDTDKTFSGFLTNCITAGVDKCALSSLNQSASDIEEAVYGLIETVKYHPIPHQGTMIDYTVVRNVIFLGLTTITQWPLLATFLHSLLTGNMTELDTVYGSLQTREDPVSTEHRFGIQCGDKLERTTHPEDVLPVIHQLEEVSKLAGNRISYDVETCSKWKFNAKERYLGNLTVSTRHPALIIGNTFDPVTPLKSARNTSADLLGSVVLQHDGYGCDALMEAGLGGRLLFATDPDYEPRIASWWALNTRLRPWCLIQPHDAAEVSKTMIALLGAGDGAGDWHIAVRSGGHSLGSTNNIDTGVTVDLGKLNQTTYDNETNTASISPGGRWKNVYDELHEHGVIVTGGRDGDVGVGGFLLGGGLTYFMGRESFGCDSIKNYEVVLANGTIVNANKGENSDLWMALRGGGSNFGIVTRFDMEALPDKDLAHGIRFMSGYHSPELVDVLVDFTDHYQEFDTDALVGFVIHNTSINPAGVTAVALHVNTESIHNSTGFEKLNQIPTILPDETRSLKLSEAAQGSGLASGSWISEATITFKNDQRILAHAVELHDRYVQEMSAAFGAENFESIVFLQPLPTFFSEISRRKGGNMLGLDNQEYNAIVWTGHVAVTTNEQDLAFAEAKMMAMAAELTSYSTSLSGGTRLIYMNYADSTQDVLGSYGKKNVDHIRDVAAKFDPTGAFQTRVPGGFKISRVDV</sequence>
<dbReference type="Pfam" id="PF01565">
    <property type="entry name" value="FAD_binding_4"/>
    <property type="match status" value="1"/>
</dbReference>
<comment type="similarity">
    <text evidence="1">Belongs to the oxygen-dependent FAD-linked oxidoreductase family.</text>
</comment>
<gene>
    <name evidence="7" type="ORF">GTA08_BOTSDO06435</name>
</gene>
<keyword evidence="3" id="KW-0274">FAD</keyword>
<dbReference type="InterPro" id="IPR029058">
    <property type="entry name" value="AB_hydrolase_fold"/>
</dbReference>
<dbReference type="Gene3D" id="3.30.465.10">
    <property type="match status" value="1"/>
</dbReference>
<keyword evidence="8" id="KW-1185">Reference proteome</keyword>
<dbReference type="InterPro" id="IPR050416">
    <property type="entry name" value="FAD-linked_Oxidoreductase"/>
</dbReference>
<dbReference type="AlphaFoldDB" id="A0A8H4IQM1"/>
<dbReference type="Pfam" id="PF08386">
    <property type="entry name" value="Abhydrolase_4"/>
    <property type="match status" value="1"/>
</dbReference>
<dbReference type="PANTHER" id="PTHR42973:SF53">
    <property type="entry name" value="FAD-BINDING PCMH-TYPE DOMAIN-CONTAINING PROTEIN-RELATED"/>
    <property type="match status" value="1"/>
</dbReference>
<evidence type="ECO:0000313" key="7">
    <source>
        <dbReference type="EMBL" id="KAF4305535.1"/>
    </source>
</evidence>
<feature type="chain" id="PRO_5034535965" description="FAD-binding PCMH-type domain-containing protein" evidence="5">
    <location>
        <begin position="25"/>
        <end position="945"/>
    </location>
</feature>
<comment type="caution">
    <text evidence="7">The sequence shown here is derived from an EMBL/GenBank/DDBJ whole genome shotgun (WGS) entry which is preliminary data.</text>
</comment>
<evidence type="ECO:0000259" key="6">
    <source>
        <dbReference type="PROSITE" id="PS51387"/>
    </source>
</evidence>
<dbReference type="OrthoDB" id="2151789at2759"/>
<keyword evidence="2" id="KW-0285">Flavoprotein</keyword>
<dbReference type="SUPFAM" id="SSF53474">
    <property type="entry name" value="alpha/beta-Hydrolases"/>
    <property type="match status" value="1"/>
</dbReference>
<evidence type="ECO:0000256" key="4">
    <source>
        <dbReference type="ARBA" id="ARBA00023002"/>
    </source>
</evidence>
<evidence type="ECO:0000256" key="3">
    <source>
        <dbReference type="ARBA" id="ARBA00022827"/>
    </source>
</evidence>
<dbReference type="Gene3D" id="3.40.50.1820">
    <property type="entry name" value="alpha/beta hydrolase"/>
    <property type="match status" value="1"/>
</dbReference>
<protein>
    <recommendedName>
        <fullName evidence="6">FAD-binding PCMH-type domain-containing protein</fullName>
    </recommendedName>
</protein>
<name>A0A8H4IQM1_9PEZI</name>